<proteinExistence type="predicted"/>
<evidence type="ECO:0000313" key="2">
    <source>
        <dbReference type="EMBL" id="OGD40367.1"/>
    </source>
</evidence>
<evidence type="ECO:0000256" key="1">
    <source>
        <dbReference type="SAM" id="MobiDB-lite"/>
    </source>
</evidence>
<name>A0A1F5CBX7_9BACT</name>
<evidence type="ECO:0008006" key="4">
    <source>
        <dbReference type="Google" id="ProtNLM"/>
    </source>
</evidence>
<feature type="compositionally biased region" description="Polar residues" evidence="1">
    <location>
        <begin position="31"/>
        <end position="41"/>
    </location>
</feature>
<dbReference type="Proteomes" id="UP000177197">
    <property type="component" value="Unassembled WGS sequence"/>
</dbReference>
<organism evidence="2 3">
    <name type="scientific">Candidatus Azambacteria bacterium RIFCSPLOWO2_02_FULL_44_14</name>
    <dbReference type="NCBI Taxonomy" id="1797306"/>
    <lineage>
        <taxon>Bacteria</taxon>
        <taxon>Candidatus Azamiibacteriota</taxon>
    </lineage>
</organism>
<feature type="region of interest" description="Disordered" evidence="1">
    <location>
        <begin position="31"/>
        <end position="53"/>
    </location>
</feature>
<evidence type="ECO:0000313" key="3">
    <source>
        <dbReference type="Proteomes" id="UP000177197"/>
    </source>
</evidence>
<sequence>MNKKLIIFVLIIIAVLAFVYQQGYFRRPVQSPIQTPSTGTTEPVVGDKTPSSGITREPYVIEMTDIGFKPSTLEIYSGDTVKFVNRGNRSHWPASGTHPSHELCPGFDAFHSLVHNEEYSYTFNFKAPRICPFHDHVDPTLKGTVNIIK</sequence>
<dbReference type="InterPro" id="IPR008972">
    <property type="entry name" value="Cupredoxin"/>
</dbReference>
<dbReference type="AlphaFoldDB" id="A0A1F5CBX7"/>
<dbReference type="SUPFAM" id="SSF49503">
    <property type="entry name" value="Cupredoxins"/>
    <property type="match status" value="1"/>
</dbReference>
<protein>
    <recommendedName>
        <fullName evidence="4">EfeO-type cupredoxin-like domain-containing protein</fullName>
    </recommendedName>
</protein>
<gene>
    <name evidence="2" type="ORF">A3I30_03715</name>
</gene>
<dbReference type="EMBL" id="MEYV01000010">
    <property type="protein sequence ID" value="OGD40367.1"/>
    <property type="molecule type" value="Genomic_DNA"/>
</dbReference>
<dbReference type="Gene3D" id="2.60.40.420">
    <property type="entry name" value="Cupredoxins - blue copper proteins"/>
    <property type="match status" value="1"/>
</dbReference>
<accession>A0A1F5CBX7</accession>
<comment type="caution">
    <text evidence="2">The sequence shown here is derived from an EMBL/GenBank/DDBJ whole genome shotgun (WGS) entry which is preliminary data.</text>
</comment>
<reference evidence="2 3" key="1">
    <citation type="journal article" date="2016" name="Nat. Commun.">
        <title>Thousands of microbial genomes shed light on interconnected biogeochemical processes in an aquifer system.</title>
        <authorList>
            <person name="Anantharaman K."/>
            <person name="Brown C.T."/>
            <person name="Hug L.A."/>
            <person name="Sharon I."/>
            <person name="Castelle C.J."/>
            <person name="Probst A.J."/>
            <person name="Thomas B.C."/>
            <person name="Singh A."/>
            <person name="Wilkins M.J."/>
            <person name="Karaoz U."/>
            <person name="Brodie E.L."/>
            <person name="Williams K.H."/>
            <person name="Hubbard S.S."/>
            <person name="Banfield J.F."/>
        </authorList>
    </citation>
    <scope>NUCLEOTIDE SEQUENCE [LARGE SCALE GENOMIC DNA]</scope>
</reference>